<dbReference type="AlphaFoldDB" id="A0A816IF55"/>
<reference evidence="1" key="1">
    <citation type="submission" date="2021-01" db="EMBL/GenBank/DDBJ databases">
        <authorList>
            <consortium name="Genoscope - CEA"/>
            <person name="William W."/>
        </authorList>
    </citation>
    <scope>NUCLEOTIDE SEQUENCE</scope>
</reference>
<dbReference type="EMBL" id="HG994367">
    <property type="protein sequence ID" value="CAF1708439.1"/>
    <property type="molecule type" value="Genomic_DNA"/>
</dbReference>
<organism evidence="1">
    <name type="scientific">Brassica napus</name>
    <name type="common">Rape</name>
    <dbReference type="NCBI Taxonomy" id="3708"/>
    <lineage>
        <taxon>Eukaryota</taxon>
        <taxon>Viridiplantae</taxon>
        <taxon>Streptophyta</taxon>
        <taxon>Embryophyta</taxon>
        <taxon>Tracheophyta</taxon>
        <taxon>Spermatophyta</taxon>
        <taxon>Magnoliopsida</taxon>
        <taxon>eudicotyledons</taxon>
        <taxon>Gunneridae</taxon>
        <taxon>Pentapetalae</taxon>
        <taxon>rosids</taxon>
        <taxon>malvids</taxon>
        <taxon>Brassicales</taxon>
        <taxon>Brassicaceae</taxon>
        <taxon>Brassiceae</taxon>
        <taxon>Brassica</taxon>
    </lineage>
</organism>
<evidence type="ECO:0000313" key="1">
    <source>
        <dbReference type="EMBL" id="CAF1708439.1"/>
    </source>
</evidence>
<feature type="non-terminal residue" evidence="1">
    <location>
        <position position="66"/>
    </location>
</feature>
<name>A0A816IF55_BRANA</name>
<gene>
    <name evidence="1" type="ORF">DARMORV10_C03P68670.1</name>
</gene>
<dbReference type="Proteomes" id="UP001295469">
    <property type="component" value="Chromosome C03"/>
</dbReference>
<protein>
    <submittedName>
        <fullName evidence="1">(rape) hypothetical protein</fullName>
    </submittedName>
</protein>
<accession>A0A816IF55</accession>
<proteinExistence type="predicted"/>
<sequence>MDKERGENRWFKKVYKEGFAKANIQIVLTDLSRYAIFDLEKRKALGQISHLFWGLNIKQFCKILMN</sequence>